<comment type="subcellular location">
    <subcellularLocation>
        <location evidence="1">Secreted</location>
    </subcellularLocation>
</comment>
<evidence type="ECO:0000256" key="1">
    <source>
        <dbReference type="ARBA" id="ARBA00004613"/>
    </source>
</evidence>
<dbReference type="InterPro" id="IPR033764">
    <property type="entry name" value="Sdr_B"/>
</dbReference>
<keyword evidence="2" id="KW-0964">Secreted</keyword>
<name>A0A656HKU0_THINJ</name>
<keyword evidence="3" id="KW-0732">Signal</keyword>
<dbReference type="GO" id="GO:0005576">
    <property type="term" value="C:extracellular region"/>
    <property type="evidence" value="ECO:0007669"/>
    <property type="project" value="UniProtKB-SubCell"/>
</dbReference>
<keyword evidence="4" id="KW-1133">Transmembrane helix</keyword>
<dbReference type="RefSeq" id="WP_002710031.1">
    <property type="nucleotide sequence ID" value="NZ_JH651384.1"/>
</dbReference>
<dbReference type="NCBIfam" id="TIGR01451">
    <property type="entry name" value="B_ant_repeat"/>
    <property type="match status" value="1"/>
</dbReference>
<feature type="domain" description="SD-repeat containing protein B" evidence="6">
    <location>
        <begin position="63"/>
        <end position="154"/>
    </location>
</feature>
<feature type="domain" description="DUF11" evidence="5">
    <location>
        <begin position="803"/>
        <end position="889"/>
    </location>
</feature>
<sequence>MGKADQVIRGGRGLTLPSVGNSRRGVNANRAYRKPVLALMLLWVLLLTGGEALAFTLSGPITGRVYQDFDSDGTIDTSGTVQDVGVANVQVSIYDSTGALRETTTTDANGDYTFTVASLDGVQGPYRVEFTNLPSGYEPSRVASGTQNGTSVQFINADTAAARTVNFAVLEPCDYCQANPLLTTTGQRNGSGFGLNQTSVMSFQYNATGAVAGVAAISDTGSVWGVAYDRDNKLLFTSALAKRHAGFGPQGSGGIYVMDMSLATPAIVGSFTISGVSGISTGAISRSRVTGAISAGAAGDNQLSDVSTNPNRDLDAFAKVGLTSLGDIDVDENGNLWVVNINSGAQSLVKLDLSGYTPVMNGAPPSLTNYPLSSLSGLPACSGGSFRPWALAFQQGKGYLGGVCDAMTSQNAANLRAYVLQFDPAAATPGFSTVISFPLNFTRENVGGNRVGKWRPWVTGWSNVTTAATAEGTKVRQGTFYAYAQPILSDIVFTDNGSMVLGFIDRMGHQLGAVNYVPVSGSTTTIDVTAGGDIVQVCNVNGSWVLEGSAASCRHNDPALGSGTIGSLDTDGPSNVGEYYFQESYDGNHEELANGGLVILPGTNEVVATLYDPEPPNAGVTNVNIQGARWFNTTSGAMARYNQLVGGVATANFGKAHGLGDLELLCDPAPIEIGNRVWEDTDGDGIQDAGEAGIDGVDVTLTCGSDDATATTANGGQYLFSSTSNAAFLSSGKTCTVVVTNGQPELTGLEVTAQNADGATDNNATTDLRDSDASAAGQIVVTVGEPGENNHTLDFGYREAAVDIELGKVADKANARRGDTVVYTLTASNTSTTNATGVQVTDVLPAGVTLATGTPPVASQGTYNTTTGVWDIGNLGAGQDETLTITVTVD</sequence>
<dbReference type="InterPro" id="IPR013783">
    <property type="entry name" value="Ig-like_fold"/>
</dbReference>
<dbReference type="InterPro" id="IPR051172">
    <property type="entry name" value="Chlamydia_OmcB"/>
</dbReference>
<organism evidence="7 8">
    <name type="scientific">Thiothrix nivea (strain ATCC 35100 / DSM 5205 / JP2)</name>
    <dbReference type="NCBI Taxonomy" id="870187"/>
    <lineage>
        <taxon>Bacteria</taxon>
        <taxon>Pseudomonadati</taxon>
        <taxon>Pseudomonadota</taxon>
        <taxon>Gammaproteobacteria</taxon>
        <taxon>Thiotrichales</taxon>
        <taxon>Thiotrichaceae</taxon>
        <taxon>Thiothrix</taxon>
    </lineage>
</organism>
<evidence type="ECO:0000256" key="3">
    <source>
        <dbReference type="ARBA" id="ARBA00022729"/>
    </source>
</evidence>
<keyword evidence="4" id="KW-0472">Membrane</keyword>
<evidence type="ECO:0000259" key="6">
    <source>
        <dbReference type="Pfam" id="PF17210"/>
    </source>
</evidence>
<dbReference type="AlphaFoldDB" id="A0A656HKU0"/>
<protein>
    <submittedName>
        <fullName evidence="7">Conserved repeat domain protein</fullName>
    </submittedName>
</protein>
<dbReference type="PANTHER" id="PTHR34819">
    <property type="entry name" value="LARGE CYSTEINE-RICH PERIPLASMIC PROTEIN OMCB"/>
    <property type="match status" value="1"/>
</dbReference>
<dbReference type="PANTHER" id="PTHR34819:SF3">
    <property type="entry name" value="CELL SURFACE PROTEIN"/>
    <property type="match status" value="1"/>
</dbReference>
<evidence type="ECO:0000313" key="7">
    <source>
        <dbReference type="EMBL" id="EIJ36146.1"/>
    </source>
</evidence>
<dbReference type="OrthoDB" id="28717at2"/>
<dbReference type="Pfam" id="PF17210">
    <property type="entry name" value="SdrD_B"/>
    <property type="match status" value="2"/>
</dbReference>
<dbReference type="Proteomes" id="UP000005317">
    <property type="component" value="Unassembled WGS sequence"/>
</dbReference>
<gene>
    <name evidence="7" type="ORF">Thini_3641</name>
</gene>
<dbReference type="InterPro" id="IPR047589">
    <property type="entry name" value="DUF11_rpt"/>
</dbReference>
<evidence type="ECO:0000313" key="8">
    <source>
        <dbReference type="Proteomes" id="UP000005317"/>
    </source>
</evidence>
<reference evidence="8" key="1">
    <citation type="journal article" date="2011" name="Stand. Genomic Sci.">
        <title>Genome sequence of the filamentous, gliding Thiothrix nivea neotype strain (JP2(T)).</title>
        <authorList>
            <person name="Lapidus A."/>
            <person name="Nolan M."/>
            <person name="Lucas S."/>
            <person name="Glavina Del Rio T."/>
            <person name="Tice H."/>
            <person name="Cheng J.F."/>
            <person name="Tapia R."/>
            <person name="Han C."/>
            <person name="Goodwin L."/>
            <person name="Pitluck S."/>
            <person name="Liolios K."/>
            <person name="Pagani I."/>
            <person name="Ivanova N."/>
            <person name="Huntemann M."/>
            <person name="Mavromatis K."/>
            <person name="Mikhailova N."/>
            <person name="Pati A."/>
            <person name="Chen A."/>
            <person name="Palaniappan K."/>
            <person name="Land M."/>
            <person name="Brambilla E.M."/>
            <person name="Rohde M."/>
            <person name="Abt B."/>
            <person name="Verbarg S."/>
            <person name="Goker M."/>
            <person name="Bristow J."/>
            <person name="Eisen J.A."/>
            <person name="Markowitz V."/>
            <person name="Hugenholtz P."/>
            <person name="Kyrpides N.C."/>
            <person name="Klenk H.P."/>
            <person name="Woyke T."/>
        </authorList>
    </citation>
    <scope>NUCLEOTIDE SEQUENCE [LARGE SCALE GENOMIC DNA]</scope>
    <source>
        <strain evidence="8">ATCC 35100 / DSM 5205 / JP2</strain>
    </source>
</reference>
<dbReference type="SUPFAM" id="SSF117074">
    <property type="entry name" value="Hypothetical protein PA1324"/>
    <property type="match status" value="2"/>
</dbReference>
<evidence type="ECO:0000256" key="2">
    <source>
        <dbReference type="ARBA" id="ARBA00022525"/>
    </source>
</evidence>
<dbReference type="Gene3D" id="2.60.40.10">
    <property type="entry name" value="Immunoglobulins"/>
    <property type="match status" value="2"/>
</dbReference>
<keyword evidence="8" id="KW-1185">Reference proteome</keyword>
<evidence type="ECO:0000256" key="4">
    <source>
        <dbReference type="SAM" id="Phobius"/>
    </source>
</evidence>
<dbReference type="Gene3D" id="2.60.40.1170">
    <property type="entry name" value="Mu homology domain, subdomain B"/>
    <property type="match status" value="1"/>
</dbReference>
<dbReference type="Pfam" id="PF01345">
    <property type="entry name" value="DUF11"/>
    <property type="match status" value="1"/>
</dbReference>
<feature type="domain" description="SD-repeat containing protein B" evidence="6">
    <location>
        <begin position="672"/>
        <end position="797"/>
    </location>
</feature>
<dbReference type="EMBL" id="JH651384">
    <property type="protein sequence ID" value="EIJ36146.1"/>
    <property type="molecule type" value="Genomic_DNA"/>
</dbReference>
<dbReference type="InterPro" id="IPR001434">
    <property type="entry name" value="OmcB-like_DUF11"/>
</dbReference>
<accession>A0A656HKU0</accession>
<evidence type="ECO:0000259" key="5">
    <source>
        <dbReference type="Pfam" id="PF01345"/>
    </source>
</evidence>
<feature type="transmembrane region" description="Helical" evidence="4">
    <location>
        <begin position="36"/>
        <end position="57"/>
    </location>
</feature>
<proteinExistence type="predicted"/>
<keyword evidence="4" id="KW-0812">Transmembrane</keyword>